<feature type="compositionally biased region" description="Polar residues" evidence="1">
    <location>
        <begin position="15"/>
        <end position="54"/>
    </location>
</feature>
<evidence type="ECO:0000313" key="2">
    <source>
        <dbReference type="EMBL" id="KAF2789730.1"/>
    </source>
</evidence>
<feature type="region of interest" description="Disordered" evidence="1">
    <location>
        <begin position="1"/>
        <end position="54"/>
    </location>
</feature>
<proteinExistence type="predicted"/>
<evidence type="ECO:0000256" key="1">
    <source>
        <dbReference type="SAM" id="MobiDB-lite"/>
    </source>
</evidence>
<organism evidence="2 3">
    <name type="scientific">Melanomma pulvis-pyrius CBS 109.77</name>
    <dbReference type="NCBI Taxonomy" id="1314802"/>
    <lineage>
        <taxon>Eukaryota</taxon>
        <taxon>Fungi</taxon>
        <taxon>Dikarya</taxon>
        <taxon>Ascomycota</taxon>
        <taxon>Pezizomycotina</taxon>
        <taxon>Dothideomycetes</taxon>
        <taxon>Pleosporomycetidae</taxon>
        <taxon>Pleosporales</taxon>
        <taxon>Melanommataceae</taxon>
        <taxon>Melanomma</taxon>
    </lineage>
</organism>
<evidence type="ECO:0000313" key="3">
    <source>
        <dbReference type="Proteomes" id="UP000799757"/>
    </source>
</evidence>
<dbReference type="EMBL" id="MU002117">
    <property type="protein sequence ID" value="KAF2789730.1"/>
    <property type="molecule type" value="Genomic_DNA"/>
</dbReference>
<dbReference type="Proteomes" id="UP000799757">
    <property type="component" value="Unassembled WGS sequence"/>
</dbReference>
<sequence>MKGSSLSPAPRAHDPNSSSTAISVLPLSSTQDGNETTTPTPSHQNSSGPRTVSSDRIIFSNRHKTITWSWDQDDGVVEQVASIILPFREEKVKLWHKCTLREMVNTLLRVYFHRVLGMLGIRVVVHAAEEGKWVLLAYPSRKVPNPILPEWIDTEYVKIQYGDDNGRWSSNETIESR</sequence>
<reference evidence="2" key="1">
    <citation type="journal article" date="2020" name="Stud. Mycol.">
        <title>101 Dothideomycetes genomes: a test case for predicting lifestyles and emergence of pathogens.</title>
        <authorList>
            <person name="Haridas S."/>
            <person name="Albert R."/>
            <person name="Binder M."/>
            <person name="Bloem J."/>
            <person name="Labutti K."/>
            <person name="Salamov A."/>
            <person name="Andreopoulos B."/>
            <person name="Baker S."/>
            <person name="Barry K."/>
            <person name="Bills G."/>
            <person name="Bluhm B."/>
            <person name="Cannon C."/>
            <person name="Castanera R."/>
            <person name="Culley D."/>
            <person name="Daum C."/>
            <person name="Ezra D."/>
            <person name="Gonzalez J."/>
            <person name="Henrissat B."/>
            <person name="Kuo A."/>
            <person name="Liang C."/>
            <person name="Lipzen A."/>
            <person name="Lutzoni F."/>
            <person name="Magnuson J."/>
            <person name="Mondo S."/>
            <person name="Nolan M."/>
            <person name="Ohm R."/>
            <person name="Pangilinan J."/>
            <person name="Park H.-J."/>
            <person name="Ramirez L."/>
            <person name="Alfaro M."/>
            <person name="Sun H."/>
            <person name="Tritt A."/>
            <person name="Yoshinaga Y."/>
            <person name="Zwiers L.-H."/>
            <person name="Turgeon B."/>
            <person name="Goodwin S."/>
            <person name="Spatafora J."/>
            <person name="Crous P."/>
            <person name="Grigoriev I."/>
        </authorList>
    </citation>
    <scope>NUCLEOTIDE SEQUENCE</scope>
    <source>
        <strain evidence="2">CBS 109.77</strain>
    </source>
</reference>
<protein>
    <submittedName>
        <fullName evidence="2">Uncharacterized protein</fullName>
    </submittedName>
</protein>
<gene>
    <name evidence="2" type="ORF">K505DRAFT_392102</name>
</gene>
<name>A0A6A6WZS0_9PLEO</name>
<dbReference type="AlphaFoldDB" id="A0A6A6WZS0"/>
<accession>A0A6A6WZS0</accession>
<keyword evidence="3" id="KW-1185">Reference proteome</keyword>